<accession>A0ABQ3R9N8</accession>
<gene>
    <name evidence="1" type="ORF">Srubr_24070</name>
</gene>
<dbReference type="EMBL" id="BNEA01000007">
    <property type="protein sequence ID" value="GHI52561.1"/>
    <property type="molecule type" value="Genomic_DNA"/>
</dbReference>
<evidence type="ECO:0000313" key="1">
    <source>
        <dbReference type="EMBL" id="GHI52561.1"/>
    </source>
</evidence>
<organism evidence="1 2">
    <name type="scientific">Streptomyces rubradiris</name>
    <name type="common">Streptomyces achromogenes subsp. rubradiris</name>
    <dbReference type="NCBI Taxonomy" id="285531"/>
    <lineage>
        <taxon>Bacteria</taxon>
        <taxon>Bacillati</taxon>
        <taxon>Actinomycetota</taxon>
        <taxon>Actinomycetes</taxon>
        <taxon>Kitasatosporales</taxon>
        <taxon>Streptomycetaceae</taxon>
        <taxon>Streptomyces</taxon>
    </lineage>
</organism>
<dbReference type="RefSeq" id="WP_189991398.1">
    <property type="nucleotide sequence ID" value="NZ_BNCB01000003.1"/>
</dbReference>
<keyword evidence="2" id="KW-1185">Reference proteome</keyword>
<dbReference type="Proteomes" id="UP000646738">
    <property type="component" value="Unassembled WGS sequence"/>
</dbReference>
<protein>
    <submittedName>
        <fullName evidence="1">Uncharacterized protein</fullName>
    </submittedName>
</protein>
<proteinExistence type="predicted"/>
<name>A0ABQ3R9N8_STRRR</name>
<reference evidence="2" key="1">
    <citation type="submission" date="2023-07" db="EMBL/GenBank/DDBJ databases">
        <title>Whole genome shotgun sequence of Streptomyces achromogenes subsp. rubradiris NBRC 14000.</title>
        <authorList>
            <person name="Komaki H."/>
            <person name="Tamura T."/>
        </authorList>
    </citation>
    <scope>NUCLEOTIDE SEQUENCE [LARGE SCALE GENOMIC DNA]</scope>
    <source>
        <strain evidence="2">NBRC 14000</strain>
    </source>
</reference>
<sequence>MRNESIKATRSRVAVLLMGVAMLAVLVGAAGEGEERAAAHAVTVSAEPGDLAWG</sequence>
<comment type="caution">
    <text evidence="1">The sequence shown here is derived from an EMBL/GenBank/DDBJ whole genome shotgun (WGS) entry which is preliminary data.</text>
</comment>
<evidence type="ECO:0000313" key="2">
    <source>
        <dbReference type="Proteomes" id="UP000646738"/>
    </source>
</evidence>